<dbReference type="Pfam" id="PF09339">
    <property type="entry name" value="HTH_IclR"/>
    <property type="match status" value="1"/>
</dbReference>
<evidence type="ECO:0000256" key="1">
    <source>
        <dbReference type="ARBA" id="ARBA00023125"/>
    </source>
</evidence>
<dbReference type="InterPro" id="IPR014757">
    <property type="entry name" value="Tscrpt_reg_IclR_C"/>
</dbReference>
<evidence type="ECO:0000313" key="4">
    <source>
        <dbReference type="EMBL" id="MBU9854799.1"/>
    </source>
</evidence>
<gene>
    <name evidence="4" type="ORF">J1778_05830</name>
</gene>
<dbReference type="PROSITE" id="PS51078">
    <property type="entry name" value="ICLR_ED"/>
    <property type="match status" value="1"/>
</dbReference>
<dbReference type="Proteomes" id="UP000734343">
    <property type="component" value="Unassembled WGS sequence"/>
</dbReference>
<dbReference type="InterPro" id="IPR050707">
    <property type="entry name" value="HTH_MetabolicPath_Reg"/>
</dbReference>
<keyword evidence="5" id="KW-1185">Reference proteome</keyword>
<proteinExistence type="predicted"/>
<comment type="caution">
    <text evidence="4">The sequence shown here is derived from an EMBL/GenBank/DDBJ whole genome shotgun (WGS) entry which is preliminary data.</text>
</comment>
<name>A0ABS6LS22_9GAMM</name>
<evidence type="ECO:0000259" key="2">
    <source>
        <dbReference type="PROSITE" id="PS51077"/>
    </source>
</evidence>
<dbReference type="SMART" id="SM00346">
    <property type="entry name" value="HTH_ICLR"/>
    <property type="match status" value="1"/>
</dbReference>
<dbReference type="InterPro" id="IPR005471">
    <property type="entry name" value="Tscrpt_reg_IclR_N"/>
</dbReference>
<dbReference type="RefSeq" id="WP_217172369.1">
    <property type="nucleotide sequence ID" value="NZ_CP126169.1"/>
</dbReference>
<sequence length="256" mass="28613">MMELTPKSKVPALTRAIAILDIISRQGQCNANQLVSELGMPKSTVYLLLEELKNQRLITQSHAGNYRLGLRLLELGSQVSRQLDLRNVALPHLKMLMQDTGLLCHLGVLDGDTPIYLIKVESQSNIQVRTWEGKRLSLCRSSLGKCLLTWCDRERQDALIAALEFHPVQPNSLTSSAQLRRALQQIHQRGWAFDDEEDVANIRCISAPVFNAAHRVTAAISVVGTTLHVMPENVDSLADRVKKTAWEISRDLGYKA</sequence>
<dbReference type="PROSITE" id="PS51077">
    <property type="entry name" value="HTH_ICLR"/>
    <property type="match status" value="1"/>
</dbReference>
<feature type="domain" description="IclR-ED" evidence="3">
    <location>
        <begin position="71"/>
        <end position="254"/>
    </location>
</feature>
<feature type="domain" description="HTH iclR-type" evidence="2">
    <location>
        <begin position="10"/>
        <end position="70"/>
    </location>
</feature>
<dbReference type="EMBL" id="JAFMOW010000055">
    <property type="protein sequence ID" value="MBU9854799.1"/>
    <property type="molecule type" value="Genomic_DNA"/>
</dbReference>
<evidence type="ECO:0000259" key="3">
    <source>
        <dbReference type="PROSITE" id="PS51078"/>
    </source>
</evidence>
<keyword evidence="1" id="KW-0238">DNA-binding</keyword>
<dbReference type="PANTHER" id="PTHR30136">
    <property type="entry name" value="HELIX-TURN-HELIX TRANSCRIPTIONAL REGULATOR, ICLR FAMILY"/>
    <property type="match status" value="1"/>
</dbReference>
<dbReference type="Pfam" id="PF01614">
    <property type="entry name" value="IclR_C"/>
    <property type="match status" value="1"/>
</dbReference>
<reference evidence="4 5" key="1">
    <citation type="submission" date="2021-03" db="EMBL/GenBank/DDBJ databases">
        <title>Five novel Rahnella species.</title>
        <authorList>
            <person name="Brady C."/>
            <person name="Asselin J."/>
            <person name="Beer S."/>
            <person name="Bruberg M.B."/>
            <person name="Crampton B."/>
            <person name="Venter S."/>
            <person name="Arnold D."/>
            <person name="Denman S."/>
        </authorList>
    </citation>
    <scope>NUCLEOTIDE SEQUENCE [LARGE SCALE GENOMIC DNA]</scope>
    <source>
        <strain evidence="4 5">H11b</strain>
    </source>
</reference>
<accession>A0ABS6LS22</accession>
<protein>
    <submittedName>
        <fullName evidence="4">IclR family transcriptional regulator</fullName>
    </submittedName>
</protein>
<organism evidence="4 5">
    <name type="scientific">Rahnella bonaserana</name>
    <dbReference type="NCBI Taxonomy" id="2816248"/>
    <lineage>
        <taxon>Bacteria</taxon>
        <taxon>Pseudomonadati</taxon>
        <taxon>Pseudomonadota</taxon>
        <taxon>Gammaproteobacteria</taxon>
        <taxon>Enterobacterales</taxon>
        <taxon>Yersiniaceae</taxon>
        <taxon>Rahnella</taxon>
    </lineage>
</organism>
<dbReference type="PANTHER" id="PTHR30136:SF38">
    <property type="entry name" value="TRANSCRIPTIONAL REGULATOR"/>
    <property type="match status" value="1"/>
</dbReference>
<evidence type="ECO:0000313" key="5">
    <source>
        <dbReference type="Proteomes" id="UP000734343"/>
    </source>
</evidence>